<evidence type="ECO:0000256" key="1">
    <source>
        <dbReference type="SAM" id="Phobius"/>
    </source>
</evidence>
<feature type="transmembrane region" description="Helical" evidence="1">
    <location>
        <begin position="123"/>
        <end position="142"/>
    </location>
</feature>
<dbReference type="Pfam" id="PF04955">
    <property type="entry name" value="HupE_UreJ"/>
    <property type="match status" value="1"/>
</dbReference>
<proteinExistence type="predicted"/>
<accession>A0ABT9G3M7</accession>
<keyword evidence="2" id="KW-0732">Signal</keyword>
<name>A0ABT9G3M7_LEPDI</name>
<keyword evidence="1" id="KW-0472">Membrane</keyword>
<organism evidence="3 4">
    <name type="scientific">Leptothrix discophora</name>
    <dbReference type="NCBI Taxonomy" id="89"/>
    <lineage>
        <taxon>Bacteria</taxon>
        <taxon>Pseudomonadati</taxon>
        <taxon>Pseudomonadota</taxon>
        <taxon>Betaproteobacteria</taxon>
        <taxon>Burkholderiales</taxon>
        <taxon>Sphaerotilaceae</taxon>
        <taxon>Leptothrix</taxon>
    </lineage>
</organism>
<keyword evidence="1" id="KW-0812">Transmembrane</keyword>
<comment type="caution">
    <text evidence="3">The sequence shown here is derived from an EMBL/GenBank/DDBJ whole genome shotgun (WGS) entry which is preliminary data.</text>
</comment>
<feature type="transmembrane region" description="Helical" evidence="1">
    <location>
        <begin position="38"/>
        <end position="62"/>
    </location>
</feature>
<sequence>MKTRFPNRRVTAPLLGLLGLLAVAPAWAHGSIPGGSAFFAGLVHPALVAAHLVGLIAVALMAAQQGLSPRPHELLGLAAGLALGALAAGWAGEPDTDRALWLLVVATALAVAFGRNYPAAFRLWMPACIGLAMGLASGDATLTGGRRVAALAGSFIGAMVIASQLAVAIEALLRRWPHPALRIGVRVLASWVAAVGVLLTALALRPAG</sequence>
<feature type="transmembrane region" description="Helical" evidence="1">
    <location>
        <begin position="185"/>
        <end position="204"/>
    </location>
</feature>
<reference evidence="3 4" key="1">
    <citation type="submission" date="2023-08" db="EMBL/GenBank/DDBJ databases">
        <authorList>
            <person name="Roldan D.M."/>
            <person name="Menes R.J."/>
        </authorList>
    </citation>
    <scope>NUCLEOTIDE SEQUENCE [LARGE SCALE GENOMIC DNA]</scope>
    <source>
        <strain evidence="3 4">CCM 2812</strain>
    </source>
</reference>
<protein>
    <submittedName>
        <fullName evidence="3">HupE/UreJ family protein</fullName>
    </submittedName>
</protein>
<feature type="transmembrane region" description="Helical" evidence="1">
    <location>
        <begin position="74"/>
        <end position="92"/>
    </location>
</feature>
<evidence type="ECO:0000313" key="4">
    <source>
        <dbReference type="Proteomes" id="UP001235760"/>
    </source>
</evidence>
<feature type="chain" id="PRO_5046666306" evidence="2">
    <location>
        <begin position="29"/>
        <end position="208"/>
    </location>
</feature>
<keyword evidence="1" id="KW-1133">Transmembrane helix</keyword>
<dbReference type="EMBL" id="JAUZEE010000005">
    <property type="protein sequence ID" value="MDP4301093.1"/>
    <property type="molecule type" value="Genomic_DNA"/>
</dbReference>
<evidence type="ECO:0000313" key="3">
    <source>
        <dbReference type="EMBL" id="MDP4301093.1"/>
    </source>
</evidence>
<dbReference type="InterPro" id="IPR007038">
    <property type="entry name" value="HupE_UreJ"/>
</dbReference>
<dbReference type="RefSeq" id="WP_305749651.1">
    <property type="nucleotide sequence ID" value="NZ_JAUZEE010000005.1"/>
</dbReference>
<dbReference type="Proteomes" id="UP001235760">
    <property type="component" value="Unassembled WGS sequence"/>
</dbReference>
<feature type="transmembrane region" description="Helical" evidence="1">
    <location>
        <begin position="98"/>
        <end position="116"/>
    </location>
</feature>
<feature type="transmembrane region" description="Helical" evidence="1">
    <location>
        <begin position="148"/>
        <end position="173"/>
    </location>
</feature>
<gene>
    <name evidence="3" type="ORF">Q8X39_10640</name>
</gene>
<feature type="signal peptide" evidence="2">
    <location>
        <begin position="1"/>
        <end position="28"/>
    </location>
</feature>
<keyword evidence="4" id="KW-1185">Reference proteome</keyword>
<evidence type="ECO:0000256" key="2">
    <source>
        <dbReference type="SAM" id="SignalP"/>
    </source>
</evidence>